<organism evidence="4 5">
    <name type="scientific">Rosa chinensis</name>
    <name type="common">China rose</name>
    <dbReference type="NCBI Taxonomy" id="74649"/>
    <lineage>
        <taxon>Eukaryota</taxon>
        <taxon>Viridiplantae</taxon>
        <taxon>Streptophyta</taxon>
        <taxon>Embryophyta</taxon>
        <taxon>Tracheophyta</taxon>
        <taxon>Spermatophyta</taxon>
        <taxon>Magnoliopsida</taxon>
        <taxon>eudicotyledons</taxon>
        <taxon>Gunneridae</taxon>
        <taxon>Pentapetalae</taxon>
        <taxon>rosids</taxon>
        <taxon>fabids</taxon>
        <taxon>Rosales</taxon>
        <taxon>Rosaceae</taxon>
        <taxon>Rosoideae</taxon>
        <taxon>Rosoideae incertae sedis</taxon>
        <taxon>Rosa</taxon>
    </lineage>
</organism>
<dbReference type="PANTHER" id="PTHR33155">
    <property type="entry name" value="FANTASTIC FOUR-LIKE PROTEIN (DUF3049)"/>
    <property type="match status" value="1"/>
</dbReference>
<dbReference type="STRING" id="74649.A0A2P6R6S1"/>
<keyword evidence="5" id="KW-1185">Reference proteome</keyword>
<evidence type="ECO:0000313" key="5">
    <source>
        <dbReference type="Proteomes" id="UP000238479"/>
    </source>
</evidence>
<dbReference type="PANTHER" id="PTHR33155:SF27">
    <property type="entry name" value="FANTASTIC FOUR-LIKE PROTEIN (DUF3049)"/>
    <property type="match status" value="1"/>
</dbReference>
<dbReference type="OMA" id="MSFCRKI"/>
<name>A0A2P6R6S1_ROSCH</name>
<dbReference type="OrthoDB" id="1931928at2759"/>
<evidence type="ECO:0000256" key="1">
    <source>
        <dbReference type="ARBA" id="ARBA00008690"/>
    </source>
</evidence>
<dbReference type="AlphaFoldDB" id="A0A2P6R6S1"/>
<dbReference type="Proteomes" id="UP000238479">
    <property type="component" value="Chromosome 3"/>
</dbReference>
<evidence type="ECO:0000256" key="2">
    <source>
        <dbReference type="SAM" id="MobiDB-lite"/>
    </source>
</evidence>
<feature type="region of interest" description="Disordered" evidence="2">
    <location>
        <begin position="186"/>
        <end position="207"/>
    </location>
</feature>
<evidence type="ECO:0000313" key="4">
    <source>
        <dbReference type="EMBL" id="PRQ42099.1"/>
    </source>
</evidence>
<dbReference type="InterPro" id="IPR021410">
    <property type="entry name" value="FAF"/>
</dbReference>
<dbReference type="EMBL" id="PDCK01000041">
    <property type="protein sequence ID" value="PRQ42099.1"/>
    <property type="molecule type" value="Genomic_DNA"/>
</dbReference>
<comment type="similarity">
    <text evidence="1">Belongs to the fantastic four family.</text>
</comment>
<dbReference type="InterPro" id="IPR046431">
    <property type="entry name" value="FAF_dom"/>
</dbReference>
<dbReference type="Pfam" id="PF11250">
    <property type="entry name" value="FAF"/>
    <property type="match status" value="1"/>
</dbReference>
<comment type="caution">
    <text evidence="4">The sequence shown here is derived from an EMBL/GenBank/DDBJ whole genome shotgun (WGS) entry which is preliminary data.</text>
</comment>
<evidence type="ECO:0000259" key="3">
    <source>
        <dbReference type="Pfam" id="PF11250"/>
    </source>
</evidence>
<sequence>MTLFVLIVPLLTFLFLSPAAYYKLLNLPIMMSFCRKITPHSLLGLTATTTTTATPSTTNENLHHYIPSLTGGLLGLVTATANDVTQRHPLVLESSSVKKQISLSSLPSFLPPPATKAVGGGDIGGFGFLDEVGGGVDGFVSCTESLGFESSDEIMRVDDQVEQDDEKDELRLMRQSENKRTKWRRMRDKRSSVDKVNNKFPPPISSLNKNGHPNFYLRPVRKDGRLELTEVKIHRPEVLRAHREDGRLTLHLITHDQEEDLIEEEQEEEIEEEGVDVEDINNVEEGKENVEIESSVNVGDQWKMGLAGGEGFRRCQDVAGSSHHVYHHHHHHNTHPVWSQQHCVV</sequence>
<dbReference type="Gramene" id="PRQ42099">
    <property type="protein sequence ID" value="PRQ42099"/>
    <property type="gene ID" value="RchiOBHm_Chr3g0453941"/>
</dbReference>
<proteinExistence type="inferred from homology"/>
<gene>
    <name evidence="4" type="ORF">RchiOBHm_Chr3g0453941</name>
</gene>
<accession>A0A2P6R6S1</accession>
<feature type="domain" description="FAF" evidence="3">
    <location>
        <begin position="199"/>
        <end position="252"/>
    </location>
</feature>
<protein>
    <submittedName>
        <fullName evidence="4">Putative The fantastic four family protein</fullName>
    </submittedName>
</protein>
<reference evidence="4 5" key="1">
    <citation type="journal article" date="2018" name="Nat. Genet.">
        <title>The Rosa genome provides new insights in the design of modern roses.</title>
        <authorList>
            <person name="Bendahmane M."/>
        </authorList>
    </citation>
    <scope>NUCLEOTIDE SEQUENCE [LARGE SCALE GENOMIC DNA]</scope>
    <source>
        <strain evidence="5">cv. Old Blush</strain>
    </source>
</reference>